<dbReference type="SUPFAM" id="SSF160696">
    <property type="entry name" value="BTG domain-like"/>
    <property type="match status" value="1"/>
</dbReference>
<dbReference type="InterPro" id="IPR033332">
    <property type="entry name" value="BTG"/>
</dbReference>
<dbReference type="PANTHER" id="PTHR22978">
    <property type="entry name" value="B-CELL TRANSLOCATION GENE"/>
    <property type="match status" value="1"/>
</dbReference>
<evidence type="ECO:0000313" key="5">
    <source>
        <dbReference type="Proteomes" id="UP000005207"/>
    </source>
</evidence>
<accession>I3JWQ0</accession>
<dbReference type="InParanoid" id="I3JWQ0"/>
<reference evidence="4" key="2">
    <citation type="submission" date="2025-08" db="UniProtKB">
        <authorList>
            <consortium name="Ensembl"/>
        </authorList>
    </citation>
    <scope>IDENTIFICATION</scope>
</reference>
<organism evidence="4 5">
    <name type="scientific">Oreochromis niloticus</name>
    <name type="common">Nile tilapia</name>
    <name type="synonym">Tilapia nilotica</name>
    <dbReference type="NCBI Taxonomy" id="8128"/>
    <lineage>
        <taxon>Eukaryota</taxon>
        <taxon>Metazoa</taxon>
        <taxon>Chordata</taxon>
        <taxon>Craniata</taxon>
        <taxon>Vertebrata</taxon>
        <taxon>Euteleostomi</taxon>
        <taxon>Actinopterygii</taxon>
        <taxon>Neopterygii</taxon>
        <taxon>Teleostei</taxon>
        <taxon>Neoteleostei</taxon>
        <taxon>Acanthomorphata</taxon>
        <taxon>Ovalentaria</taxon>
        <taxon>Cichlomorphae</taxon>
        <taxon>Cichliformes</taxon>
        <taxon>Cichlidae</taxon>
        <taxon>African cichlids</taxon>
        <taxon>Pseudocrenilabrinae</taxon>
        <taxon>Oreochromini</taxon>
        <taxon>Oreochromis</taxon>
    </lineage>
</organism>
<comment type="similarity">
    <text evidence="1">Belongs to the BTG family.</text>
</comment>
<dbReference type="PROSITE" id="PS00960">
    <property type="entry name" value="BTG_1"/>
    <property type="match status" value="1"/>
</dbReference>
<dbReference type="InterPro" id="IPR002087">
    <property type="entry name" value="Anti_prolifrtn"/>
</dbReference>
<dbReference type="GO" id="GO:0005634">
    <property type="term" value="C:nucleus"/>
    <property type="evidence" value="ECO:0007669"/>
    <property type="project" value="TreeGrafter"/>
</dbReference>
<dbReference type="SMART" id="SM00099">
    <property type="entry name" value="btg1"/>
    <property type="match status" value="1"/>
</dbReference>
<dbReference type="GO" id="GO:0005737">
    <property type="term" value="C:cytoplasm"/>
    <property type="evidence" value="ECO:0007669"/>
    <property type="project" value="TreeGrafter"/>
</dbReference>
<dbReference type="STRING" id="8128.ENSONIP00000013295"/>
<dbReference type="Proteomes" id="UP000005207">
    <property type="component" value="Linkage group LG11"/>
</dbReference>
<sequence length="309" mass="35033">MMLLNYLHISENYSRRTPTITRLKLTMKQEIKAGVDFLKRMAVTRGDLDGAKAELFAENLQKLLCEKYKDHWYPDCPSKGQAFRCIRINRSIPCDEVVLQACKETNIMPTSLGFPSEMTLWIDPLEVSARSKENNSPFKVASFDKEEEDENEECVKDDLDVSSLDSLSQETSDYHSATSSDCGSAASSDTEEEAKDGDVQGEKEKEGRVAEKGKMDESCKITMVPRIRKPHEDGSNRVKYPRNMVPPNLQVIYHPTPAWPQYKKRAPVFLSTVPPPPAQQVVGYYVVPRTFPQFIIPQAPLQPWRAGKE</sequence>
<dbReference type="FunFam" id="3.90.640.90:FF:000002">
    <property type="entry name" value="BTG anti-proliferation factor 4"/>
    <property type="match status" value="1"/>
</dbReference>
<dbReference type="FunCoup" id="I3JWQ0">
    <property type="interactions" value="45"/>
</dbReference>
<dbReference type="eggNOG" id="KOG4006">
    <property type="taxonomic scope" value="Eukaryota"/>
</dbReference>
<name>I3JWQ0_ORENI</name>
<dbReference type="AlphaFoldDB" id="I3JWQ0"/>
<dbReference type="HOGENOM" id="CLU_079660_2_0_1"/>
<feature type="compositionally biased region" description="Polar residues" evidence="2">
    <location>
        <begin position="169"/>
        <end position="188"/>
    </location>
</feature>
<dbReference type="OMA" id="HPTPVWP"/>
<reference evidence="4" key="3">
    <citation type="submission" date="2025-09" db="UniProtKB">
        <authorList>
            <consortium name="Ensembl"/>
        </authorList>
    </citation>
    <scope>IDENTIFICATION</scope>
</reference>
<protein>
    <submittedName>
        <fullName evidence="4">Si:dkey-79d12.5</fullName>
    </submittedName>
</protein>
<dbReference type="PRINTS" id="PR00310">
    <property type="entry name" value="ANTIPRLFBTG1"/>
</dbReference>
<dbReference type="Gene3D" id="3.90.640.90">
    <property type="entry name" value="Anti-proliferative protein, N-terminal domain"/>
    <property type="match status" value="1"/>
</dbReference>
<gene>
    <name evidence="4" type="primary">si:dkey-79d12.5</name>
</gene>
<dbReference type="Pfam" id="PF07742">
    <property type="entry name" value="BTG"/>
    <property type="match status" value="1"/>
</dbReference>
<feature type="domain" description="Anti-proliferative protein" evidence="3">
    <location>
        <begin position="68"/>
        <end position="88"/>
    </location>
</feature>
<dbReference type="GeneTree" id="ENSGT00950000182952"/>
<reference evidence="5" key="1">
    <citation type="submission" date="2012-01" db="EMBL/GenBank/DDBJ databases">
        <title>The Genome Sequence of Oreochromis niloticus (Nile Tilapia).</title>
        <authorList>
            <consortium name="Broad Institute Genome Assembly Team"/>
            <consortium name="Broad Institute Sequencing Platform"/>
            <person name="Di Palma F."/>
            <person name="Johnson J."/>
            <person name="Lander E.S."/>
            <person name="Lindblad-Toh K."/>
        </authorList>
    </citation>
    <scope>NUCLEOTIDE SEQUENCE [LARGE SCALE GENOMIC DNA]</scope>
</reference>
<keyword evidence="5" id="KW-1185">Reference proteome</keyword>
<evidence type="ECO:0000313" key="4">
    <source>
        <dbReference type="Ensembl" id="ENSONIP00000013295.2"/>
    </source>
</evidence>
<evidence type="ECO:0000256" key="2">
    <source>
        <dbReference type="SAM" id="MobiDB-lite"/>
    </source>
</evidence>
<proteinExistence type="inferred from homology"/>
<dbReference type="InterPro" id="IPR036054">
    <property type="entry name" value="BTG-like_sf"/>
</dbReference>
<dbReference type="Ensembl" id="ENSONIT00000013305.2">
    <property type="protein sequence ID" value="ENSONIP00000013295.2"/>
    <property type="gene ID" value="ENSONIG00000010575.2"/>
</dbReference>
<feature type="compositionally biased region" description="Basic and acidic residues" evidence="2">
    <location>
        <begin position="196"/>
        <end position="214"/>
    </location>
</feature>
<evidence type="ECO:0000256" key="1">
    <source>
        <dbReference type="ARBA" id="ARBA00007989"/>
    </source>
</evidence>
<dbReference type="PANTHER" id="PTHR22978:SF12">
    <property type="entry name" value="MATERNAL B9.15 PROTEIN-LIKE ISOFORM X1"/>
    <property type="match status" value="1"/>
</dbReference>
<evidence type="ECO:0000259" key="3">
    <source>
        <dbReference type="PROSITE" id="PS00960"/>
    </source>
</evidence>
<feature type="region of interest" description="Disordered" evidence="2">
    <location>
        <begin position="141"/>
        <end position="214"/>
    </location>
</feature>